<protein>
    <recommendedName>
        <fullName evidence="2">DNA mimic protein DMP19 C-terminal domain-containing protein</fullName>
    </recommendedName>
</protein>
<accession>A0A2A6LRW6</accession>
<comment type="caution">
    <text evidence="3">The sequence shown here is derived from an EMBL/GenBank/DDBJ whole genome shotgun (WGS) entry which is preliminary data.</text>
</comment>
<organism evidence="3 4">
    <name type="scientific">Rhizobium fredii</name>
    <name type="common">Sinorhizobium fredii</name>
    <dbReference type="NCBI Taxonomy" id="380"/>
    <lineage>
        <taxon>Bacteria</taxon>
        <taxon>Pseudomonadati</taxon>
        <taxon>Pseudomonadota</taxon>
        <taxon>Alphaproteobacteria</taxon>
        <taxon>Hyphomicrobiales</taxon>
        <taxon>Rhizobiaceae</taxon>
        <taxon>Sinorhizobium/Ensifer group</taxon>
        <taxon>Sinorhizobium</taxon>
    </lineage>
</organism>
<name>A0A2A6LRW6_RHIFR</name>
<dbReference type="EMBL" id="NWTC01000024">
    <property type="protein sequence ID" value="PDT45098.1"/>
    <property type="molecule type" value="Genomic_DNA"/>
</dbReference>
<reference evidence="3 4" key="1">
    <citation type="submission" date="2017-09" db="EMBL/GenBank/DDBJ databases">
        <title>Comparative genomics of rhizobia isolated from Phaseolus vulgaris in China.</title>
        <authorList>
            <person name="Tong W."/>
        </authorList>
    </citation>
    <scope>NUCLEOTIDE SEQUENCE [LARGE SCALE GENOMIC DNA]</scope>
    <source>
        <strain evidence="3 4">PCH1</strain>
    </source>
</reference>
<dbReference type="InterPro" id="IPR025402">
    <property type="entry name" value="DMP19_C"/>
</dbReference>
<evidence type="ECO:0000256" key="1">
    <source>
        <dbReference type="SAM" id="MobiDB-lite"/>
    </source>
</evidence>
<feature type="region of interest" description="Disordered" evidence="1">
    <location>
        <begin position="52"/>
        <end position="91"/>
    </location>
</feature>
<sequence>MYHADFYVTQIENGGHSQFVHNCGTKAQTIFESAEAGLAAMGSCGTCKPGTGARRVGRHNPSKASAQTGLTGGRDPALDALDEAFSQEQAR</sequence>
<evidence type="ECO:0000259" key="2">
    <source>
        <dbReference type="Pfam" id="PF14300"/>
    </source>
</evidence>
<evidence type="ECO:0000313" key="4">
    <source>
        <dbReference type="Proteomes" id="UP000220353"/>
    </source>
</evidence>
<evidence type="ECO:0000313" key="3">
    <source>
        <dbReference type="EMBL" id="PDT45098.1"/>
    </source>
</evidence>
<proteinExistence type="predicted"/>
<dbReference type="AlphaFoldDB" id="A0A2A6LRW6"/>
<feature type="domain" description="DNA mimic protein DMP19 C-terminal" evidence="2">
    <location>
        <begin position="2"/>
        <end position="88"/>
    </location>
</feature>
<dbReference type="Pfam" id="PF14300">
    <property type="entry name" value="DMP19"/>
    <property type="match status" value="1"/>
</dbReference>
<gene>
    <name evidence="3" type="ORF">CO661_24955</name>
</gene>
<dbReference type="Proteomes" id="UP000220353">
    <property type="component" value="Unassembled WGS sequence"/>
</dbReference>